<evidence type="ECO:0000313" key="2">
    <source>
        <dbReference type="EMBL" id="CZR59849.1"/>
    </source>
</evidence>
<accession>A0A1L7X4A0</accession>
<name>A0A1L7X4A0_9HELO</name>
<reference evidence="2 3" key="1">
    <citation type="submission" date="2016-03" db="EMBL/GenBank/DDBJ databases">
        <authorList>
            <person name="Ploux O."/>
        </authorList>
    </citation>
    <scope>NUCLEOTIDE SEQUENCE [LARGE SCALE GENOMIC DNA]</scope>
    <source>
        <strain evidence="2 3">UAMH 11012</strain>
    </source>
</reference>
<feature type="region of interest" description="Disordered" evidence="1">
    <location>
        <begin position="359"/>
        <end position="386"/>
    </location>
</feature>
<protein>
    <submittedName>
        <fullName evidence="2">Related to methyltransferase</fullName>
    </submittedName>
</protein>
<feature type="compositionally biased region" description="Polar residues" evidence="1">
    <location>
        <begin position="369"/>
        <end position="386"/>
    </location>
</feature>
<feature type="region of interest" description="Disordered" evidence="1">
    <location>
        <begin position="1"/>
        <end position="46"/>
    </location>
</feature>
<dbReference type="STRING" id="576137.A0A1L7X4A0"/>
<dbReference type="GO" id="GO:0008168">
    <property type="term" value="F:methyltransferase activity"/>
    <property type="evidence" value="ECO:0007669"/>
    <property type="project" value="UniProtKB-KW"/>
</dbReference>
<dbReference type="Proteomes" id="UP000184330">
    <property type="component" value="Unassembled WGS sequence"/>
</dbReference>
<dbReference type="Gene3D" id="3.40.50.150">
    <property type="entry name" value="Vaccinia Virus protein VP39"/>
    <property type="match status" value="1"/>
</dbReference>
<dbReference type="Pfam" id="PF13489">
    <property type="entry name" value="Methyltransf_23"/>
    <property type="match status" value="1"/>
</dbReference>
<dbReference type="OrthoDB" id="2013972at2759"/>
<keyword evidence="2" id="KW-0489">Methyltransferase</keyword>
<gene>
    <name evidence="2" type="ORF">PAC_09743</name>
</gene>
<dbReference type="GO" id="GO:0032259">
    <property type="term" value="P:methylation"/>
    <property type="evidence" value="ECO:0007669"/>
    <property type="project" value="UniProtKB-KW"/>
</dbReference>
<dbReference type="InterPro" id="IPR029063">
    <property type="entry name" value="SAM-dependent_MTases_sf"/>
</dbReference>
<dbReference type="EMBL" id="FJOG01000014">
    <property type="protein sequence ID" value="CZR59849.1"/>
    <property type="molecule type" value="Genomic_DNA"/>
</dbReference>
<keyword evidence="2" id="KW-0808">Transferase</keyword>
<feature type="compositionally biased region" description="Polar residues" evidence="1">
    <location>
        <begin position="15"/>
        <end position="35"/>
    </location>
</feature>
<dbReference type="PANTHER" id="PTHR43591">
    <property type="entry name" value="METHYLTRANSFERASE"/>
    <property type="match status" value="1"/>
</dbReference>
<organism evidence="2 3">
    <name type="scientific">Phialocephala subalpina</name>
    <dbReference type="NCBI Taxonomy" id="576137"/>
    <lineage>
        <taxon>Eukaryota</taxon>
        <taxon>Fungi</taxon>
        <taxon>Dikarya</taxon>
        <taxon>Ascomycota</taxon>
        <taxon>Pezizomycotina</taxon>
        <taxon>Leotiomycetes</taxon>
        <taxon>Helotiales</taxon>
        <taxon>Mollisiaceae</taxon>
        <taxon>Phialocephala</taxon>
        <taxon>Phialocephala fortinii species complex</taxon>
    </lineage>
</organism>
<proteinExistence type="predicted"/>
<evidence type="ECO:0000256" key="1">
    <source>
        <dbReference type="SAM" id="MobiDB-lite"/>
    </source>
</evidence>
<evidence type="ECO:0000313" key="3">
    <source>
        <dbReference type="Proteomes" id="UP000184330"/>
    </source>
</evidence>
<dbReference type="PANTHER" id="PTHR43591:SF14">
    <property type="entry name" value="METHYLTRANSFERASE"/>
    <property type="match status" value="1"/>
</dbReference>
<keyword evidence="3" id="KW-1185">Reference proteome</keyword>
<dbReference type="AlphaFoldDB" id="A0A1L7X4A0"/>
<dbReference type="SUPFAM" id="SSF53335">
    <property type="entry name" value="S-adenosyl-L-methionine-dependent methyltransferases"/>
    <property type="match status" value="1"/>
</dbReference>
<dbReference type="CDD" id="cd02440">
    <property type="entry name" value="AdoMet_MTases"/>
    <property type="match status" value="1"/>
</dbReference>
<sequence length="386" mass="43457">MESKGEDDLGEVVEPSSSSIAEKMGTATSIRSSPTPIAGTPIEADVANSGLPSPNDDMSMEVPSDVFKFEKENGRTYHGFRPGTYHFPNDPTETDRLDFQFEILKYCFSNRNYFAPLKNPERILDIGTGTGQWAIEIADEFPSAEVQATDLSPIQPSSVPVNVQFFIDDAAEEDWAVPPAYFDFIHSRVLVGCFENFGVIVQRAFHYLKPGGHMESQEMMSKPHCDDGTMLSNWPFLEWSRYIDDAAEQTGRPLRIANKLRGWYEAAGFVDVQEKMLKIPMNPWPKDRHLKNLGRMQEQNIVSGLGGLSMAYFSRVLGWSKNEIEVYLVDVRRSISDRDVHAYHKVFVVWGRKPFDHEVKGKQAEPPSSEFTFQAPGPSTQPTATM</sequence>